<comment type="caution">
    <text evidence="1">The sequence shown here is derived from an EMBL/GenBank/DDBJ whole genome shotgun (WGS) entry which is preliminary data.</text>
</comment>
<dbReference type="Proteomes" id="UP000276506">
    <property type="component" value="Unassembled WGS sequence"/>
</dbReference>
<gene>
    <name evidence="1" type="ORF">EGJ28_24305</name>
</gene>
<accession>A0A427DJN0</accession>
<name>A0A427DJN0_9GAMM</name>
<organism evidence="1 2">
    <name type="scientific">Stutzerimonas xanthomarina</name>
    <dbReference type="NCBI Taxonomy" id="271420"/>
    <lineage>
        <taxon>Bacteria</taxon>
        <taxon>Pseudomonadati</taxon>
        <taxon>Pseudomonadota</taxon>
        <taxon>Gammaproteobacteria</taxon>
        <taxon>Pseudomonadales</taxon>
        <taxon>Pseudomonadaceae</taxon>
        <taxon>Stutzerimonas</taxon>
    </lineage>
</organism>
<sequence length="117" mass="13445">MSNRVNEELKAKFALINRQIMRSYDSRLEIITDGEIRVGKRIDNLKVLYSYRRVDVNKPDAMEIMKALPQELCYGDLIDCAKRLAARDVTPLALLAHGYLSFDITSQLVDSTRIIKK</sequence>
<evidence type="ECO:0000313" key="2">
    <source>
        <dbReference type="Proteomes" id="UP000276506"/>
    </source>
</evidence>
<protein>
    <submittedName>
        <fullName evidence="1">Uncharacterized protein</fullName>
    </submittedName>
</protein>
<dbReference type="EMBL" id="RHQL01000043">
    <property type="protein sequence ID" value="RRV03306.1"/>
    <property type="molecule type" value="Genomic_DNA"/>
</dbReference>
<dbReference type="AlphaFoldDB" id="A0A427DJN0"/>
<proteinExistence type="predicted"/>
<evidence type="ECO:0000313" key="1">
    <source>
        <dbReference type="EMBL" id="RRV03306.1"/>
    </source>
</evidence>
<reference evidence="1 2" key="1">
    <citation type="submission" date="2018-10" db="EMBL/GenBank/DDBJ databases">
        <title>Transmission dynamics of multidrug resistant bacteria on intensive care unit surfaces.</title>
        <authorList>
            <person name="D'Souza A.W."/>
            <person name="Potter R.F."/>
            <person name="Wallace M."/>
            <person name="Shupe A."/>
            <person name="Patel S."/>
            <person name="Sun S."/>
            <person name="Gul D."/>
            <person name="Kwon J.H."/>
            <person name="Andleeb S."/>
            <person name="Burnham C.-A.D."/>
            <person name="Dantas G."/>
        </authorList>
    </citation>
    <scope>NUCLEOTIDE SEQUENCE [LARGE SCALE GENOMIC DNA]</scope>
    <source>
        <strain evidence="1 2">PX_177</strain>
    </source>
</reference>